<dbReference type="PANTHER" id="PTHR12110:SF41">
    <property type="entry name" value="INOSOSE DEHYDRATASE"/>
    <property type="match status" value="1"/>
</dbReference>
<sequence>MSYEGRISSGQICKIFDKNNRLYPNLSLQIKRGFSMKAENIQLGIAPIGWTNDDLPELGAENTFEQCVSEMALAGYTGCEVGNKYPRDVAVLKHKLDVRGIQICNAWFSTFFVDGKREETITEFIKHRDFLHAMGAKVIGCSEQSRSIQGTTKSVFKEKPIFNDEDWKRMAEGYNELAKLAAEKGMKVCLHHHMGTGIQTPEEVDRYMDEVNDDVYLLFDSGHLYYSEGCQKAMLGVLEKYIDRIIHVHLKDVRDEVVAEVKAKDLSFLEGVKKGTFTVPGDGVIDFRPIFDILEKHDYKGWMVVEAEQDPALANPFEYALKGRKYIRETAGV</sequence>
<name>A0A4V7I6U8_BIBTR</name>
<evidence type="ECO:0000256" key="2">
    <source>
        <dbReference type="ARBA" id="ARBA00023239"/>
    </source>
</evidence>
<protein>
    <recommendedName>
        <fullName evidence="4">Inosose dehydratase</fullName>
        <ecNumber evidence="4">4.2.1.44</ecNumber>
    </recommendedName>
    <alternativeName>
        <fullName evidence="4">2-keto-myo-inositol dehydratase</fullName>
        <shortName evidence="4">2KMI dehydratase</shortName>
    </alternativeName>
</protein>
<dbReference type="GO" id="GO:0019310">
    <property type="term" value="P:inositol catabolic process"/>
    <property type="evidence" value="ECO:0007669"/>
    <property type="project" value="UniProtKB-UniRule"/>
</dbReference>
<dbReference type="HAMAP" id="MF_01672">
    <property type="entry name" value="IolE"/>
    <property type="match status" value="1"/>
</dbReference>
<evidence type="ECO:0000256" key="1">
    <source>
        <dbReference type="ARBA" id="ARBA00023211"/>
    </source>
</evidence>
<dbReference type="GO" id="GO:0030145">
    <property type="term" value="F:manganese ion binding"/>
    <property type="evidence" value="ECO:0007669"/>
    <property type="project" value="UniProtKB-UniRule"/>
</dbReference>
<feature type="domain" description="Xylose isomerase-like TIM barrel" evidence="5">
    <location>
        <begin position="71"/>
        <end position="329"/>
    </location>
</feature>
<keyword evidence="1 4" id="KW-0464">Manganese</keyword>
<gene>
    <name evidence="4" type="primary">iolE</name>
    <name evidence="6" type="ORF">F542_150</name>
</gene>
<dbReference type="InterPro" id="IPR050312">
    <property type="entry name" value="IolE/XylAMocC-like"/>
</dbReference>
<keyword evidence="3 4" id="KW-0170">Cobalt</keyword>
<dbReference type="Proteomes" id="UP000019091">
    <property type="component" value="Chromosome"/>
</dbReference>
<dbReference type="Gene3D" id="3.20.20.150">
    <property type="entry name" value="Divalent-metal-dependent TIM barrel enzymes"/>
    <property type="match status" value="1"/>
</dbReference>
<evidence type="ECO:0000256" key="4">
    <source>
        <dbReference type="HAMAP-Rule" id="MF_01672"/>
    </source>
</evidence>
<evidence type="ECO:0000313" key="7">
    <source>
        <dbReference type="Proteomes" id="UP000019091"/>
    </source>
</evidence>
<dbReference type="SUPFAM" id="SSF51658">
    <property type="entry name" value="Xylose isomerase-like"/>
    <property type="match status" value="1"/>
</dbReference>
<dbReference type="EMBL" id="CP006954">
    <property type="protein sequence ID" value="AHG80733.1"/>
    <property type="molecule type" value="Genomic_DNA"/>
</dbReference>
<keyword evidence="2 4" id="KW-0456">Lyase</keyword>
<evidence type="ECO:0000256" key="3">
    <source>
        <dbReference type="ARBA" id="ARBA00023285"/>
    </source>
</evidence>
<accession>A0A4V7I6U8</accession>
<comment type="cofactor">
    <cofactor evidence="4">
        <name>Co(2+)</name>
        <dbReference type="ChEBI" id="CHEBI:48828"/>
    </cofactor>
    <cofactor evidence="4">
        <name>Mn(2+)</name>
        <dbReference type="ChEBI" id="CHEBI:29035"/>
    </cofactor>
</comment>
<evidence type="ECO:0000313" key="6">
    <source>
        <dbReference type="EMBL" id="AHG80733.1"/>
    </source>
</evidence>
<dbReference type="NCBIfam" id="TIGR04379">
    <property type="entry name" value="myo_inos_iolE"/>
    <property type="match status" value="1"/>
</dbReference>
<comment type="function">
    <text evidence="4">Catalyzes the dehydration of inosose (2-keto-myo-inositol, 2KMI or 2,4,6/3,5-pentahydroxycyclohexanone) to 3D-(3,5/4)-trihydroxycyclohexane-1,2-dione (D-2,3-diketo-4-deoxy-epi-inositol).</text>
</comment>
<comment type="cofactor">
    <cofactor evidence="4">
        <name>glutathione</name>
        <dbReference type="ChEBI" id="CHEBI:57925"/>
    </cofactor>
</comment>
<dbReference type="PANTHER" id="PTHR12110">
    <property type="entry name" value="HYDROXYPYRUVATE ISOMERASE"/>
    <property type="match status" value="1"/>
</dbReference>
<dbReference type="InterPro" id="IPR023952">
    <property type="entry name" value="IolE"/>
</dbReference>
<proteinExistence type="inferred from homology"/>
<dbReference type="InterPro" id="IPR030823">
    <property type="entry name" value="IolE/MocC"/>
</dbReference>
<comment type="catalytic activity">
    <reaction evidence="4">
        <text>scyllo-inosose = 3D-3,5/4-trihydroxycyclohexane-1,2-dione + H2O</text>
        <dbReference type="Rhea" id="RHEA:14065"/>
        <dbReference type="ChEBI" id="CHEBI:15377"/>
        <dbReference type="ChEBI" id="CHEBI:17811"/>
        <dbReference type="ChEBI" id="CHEBI:28446"/>
        <dbReference type="EC" id="4.2.1.44"/>
    </reaction>
</comment>
<reference evidence="6 7" key="1">
    <citation type="journal article" date="2014" name="Genome Announc.">
        <title>Complete Closed Genome Sequences of Three Bibersteinia trehalosi Nasopharyngeal Isolates from Cattle with Shipping Fever.</title>
        <authorList>
            <person name="Harhay G.P."/>
            <person name="McVey D.S."/>
            <person name="Koren S."/>
            <person name="Phillippy A.M."/>
            <person name="Bono J."/>
            <person name="Harhay D.M."/>
            <person name="Clawson M.L."/>
            <person name="Heaton M.P."/>
            <person name="Chitko-McKown C.G."/>
            <person name="Korlach J."/>
            <person name="Smith T.P."/>
        </authorList>
    </citation>
    <scope>NUCLEOTIDE SEQUENCE [LARGE SCALE GENOMIC DNA]</scope>
    <source>
        <strain evidence="6 7">USDA-ARS-USMARC-188</strain>
    </source>
</reference>
<organism evidence="6 7">
    <name type="scientific">Bibersteinia trehalosi USDA-ARS-USMARC-188</name>
    <dbReference type="NCBI Taxonomy" id="1263829"/>
    <lineage>
        <taxon>Bacteria</taxon>
        <taxon>Pseudomonadati</taxon>
        <taxon>Pseudomonadota</taxon>
        <taxon>Gammaproteobacteria</taxon>
        <taxon>Pasteurellales</taxon>
        <taxon>Pasteurellaceae</taxon>
        <taxon>Bibersteinia</taxon>
    </lineage>
</organism>
<dbReference type="InterPro" id="IPR036237">
    <property type="entry name" value="Xyl_isomerase-like_sf"/>
</dbReference>
<comment type="similarity">
    <text evidence="4">Belongs to the IolE/MocC family.</text>
</comment>
<dbReference type="AlphaFoldDB" id="A0A4V7I6U8"/>
<dbReference type="GO" id="GO:0050114">
    <property type="term" value="F:myo-inosose-2 dehydratase activity"/>
    <property type="evidence" value="ECO:0007669"/>
    <property type="project" value="UniProtKB-UniRule"/>
</dbReference>
<dbReference type="InterPro" id="IPR013022">
    <property type="entry name" value="Xyl_isomerase-like_TIM-brl"/>
</dbReference>
<dbReference type="EC" id="4.2.1.44" evidence="4"/>
<evidence type="ECO:0000259" key="5">
    <source>
        <dbReference type="Pfam" id="PF01261"/>
    </source>
</evidence>
<dbReference type="Pfam" id="PF01261">
    <property type="entry name" value="AP_endonuc_2"/>
    <property type="match status" value="1"/>
</dbReference>
<dbReference type="KEGG" id="btre:F542_150"/>